<dbReference type="InterPro" id="IPR000601">
    <property type="entry name" value="PKD_dom"/>
</dbReference>
<feature type="domain" description="PKD" evidence="2">
    <location>
        <begin position="61"/>
        <end position="108"/>
    </location>
</feature>
<dbReference type="Pfam" id="PF18911">
    <property type="entry name" value="PKD_4"/>
    <property type="match status" value="2"/>
</dbReference>
<comment type="caution">
    <text evidence="3">The sequence shown here is derived from an EMBL/GenBank/DDBJ whole genome shotgun (WGS) entry which is preliminary data.</text>
</comment>
<dbReference type="PANTHER" id="PTHR36842">
    <property type="entry name" value="PROTEIN TOLB HOMOLOG"/>
    <property type="match status" value="1"/>
</dbReference>
<dbReference type="CDD" id="cd00146">
    <property type="entry name" value="PKD"/>
    <property type="match status" value="2"/>
</dbReference>
<sequence>MKNIKVLSTLFLFIFGFASCSSDDDFTEVFPEPTADFSFEAVADNPQLISFTNLSVDAEEFMWDFGDETGASTQKHPSYQYASAGNYTVKLTAMIGDNTSTYSQEISVVGIPSAVFSYEVDEEDPLTIHFENQSQNVTQYTWDFGDGSEISSEAAPSHTYAETGTYTVTLTATGDGGTDEASVEVEVKDAQPEFSNIYIVGDASESGWNIGSPAAFTQSDSNPFIFVYEGVLKTGNLKFSTFTGETFCDGQWINAPEADISTEGTTGFMVTNGCDGPDNKWTVTDETKGRYIITIDLEQETVKFEKLNVPYSELYAIGDAAPNGWAPQNPSEAFNQDAVDPFIFTYEAYLSPGELKFSTFKGEWCDGVWINAPQADADIVNASEYYVRKSCDDPDNKWRVTSETEGNYLITVDFYNETILFEAK</sequence>
<reference evidence="4" key="1">
    <citation type="journal article" date="2019" name="Int. J. Syst. Evol. Microbiol.">
        <title>The Global Catalogue of Microorganisms (GCM) 10K type strain sequencing project: providing services to taxonomists for standard genome sequencing and annotation.</title>
        <authorList>
            <consortium name="The Broad Institute Genomics Platform"/>
            <consortium name="The Broad Institute Genome Sequencing Center for Infectious Disease"/>
            <person name="Wu L."/>
            <person name="Ma J."/>
        </authorList>
    </citation>
    <scope>NUCLEOTIDE SEQUENCE [LARGE SCALE GENOMIC DNA]</scope>
    <source>
        <strain evidence="4">KCTC 42585</strain>
    </source>
</reference>
<dbReference type="Gene3D" id="2.60.40.10">
    <property type="entry name" value="Immunoglobulins"/>
    <property type="match status" value="2"/>
</dbReference>
<evidence type="ECO:0000259" key="2">
    <source>
        <dbReference type="PROSITE" id="PS50093"/>
    </source>
</evidence>
<dbReference type="RefSeq" id="WP_380755137.1">
    <property type="nucleotide sequence ID" value="NZ_JBHULT010000013.1"/>
</dbReference>
<organism evidence="3 4">
    <name type="scientific">Salinimicrobium flavum</name>
    <dbReference type="NCBI Taxonomy" id="1737065"/>
    <lineage>
        <taxon>Bacteria</taxon>
        <taxon>Pseudomonadati</taxon>
        <taxon>Bacteroidota</taxon>
        <taxon>Flavobacteriia</taxon>
        <taxon>Flavobacteriales</taxon>
        <taxon>Flavobacteriaceae</taxon>
        <taxon>Salinimicrobium</taxon>
    </lineage>
</organism>
<dbReference type="SMART" id="SM00089">
    <property type="entry name" value="PKD"/>
    <property type="match status" value="2"/>
</dbReference>
<dbReference type="Proteomes" id="UP001597468">
    <property type="component" value="Unassembled WGS sequence"/>
</dbReference>
<dbReference type="Gene3D" id="2.60.40.3620">
    <property type="match status" value="2"/>
</dbReference>
<dbReference type="PROSITE" id="PS51257">
    <property type="entry name" value="PROKAR_LIPOPROTEIN"/>
    <property type="match status" value="1"/>
</dbReference>
<dbReference type="EMBL" id="JBHULT010000013">
    <property type="protein sequence ID" value="MFD2519237.1"/>
    <property type="molecule type" value="Genomic_DNA"/>
</dbReference>
<feature type="signal peptide" evidence="1">
    <location>
        <begin position="1"/>
        <end position="22"/>
    </location>
</feature>
<dbReference type="InterPro" id="IPR022409">
    <property type="entry name" value="PKD/Chitinase_dom"/>
</dbReference>
<accession>A0ABW5J265</accession>
<dbReference type="PANTHER" id="PTHR36842:SF1">
    <property type="entry name" value="PROTEIN TOLB"/>
    <property type="match status" value="1"/>
</dbReference>
<evidence type="ECO:0000313" key="4">
    <source>
        <dbReference type="Proteomes" id="UP001597468"/>
    </source>
</evidence>
<evidence type="ECO:0000256" key="1">
    <source>
        <dbReference type="SAM" id="SignalP"/>
    </source>
</evidence>
<dbReference type="InterPro" id="IPR035986">
    <property type="entry name" value="PKD_dom_sf"/>
</dbReference>
<dbReference type="SUPFAM" id="SSF49299">
    <property type="entry name" value="PKD domain"/>
    <property type="match status" value="2"/>
</dbReference>
<gene>
    <name evidence="3" type="ORF">ACFSTG_15110</name>
</gene>
<feature type="domain" description="PKD" evidence="2">
    <location>
        <begin position="140"/>
        <end position="187"/>
    </location>
</feature>
<feature type="chain" id="PRO_5047030746" evidence="1">
    <location>
        <begin position="23"/>
        <end position="424"/>
    </location>
</feature>
<keyword evidence="4" id="KW-1185">Reference proteome</keyword>
<dbReference type="PROSITE" id="PS50093">
    <property type="entry name" value="PKD"/>
    <property type="match status" value="2"/>
</dbReference>
<dbReference type="InterPro" id="IPR013783">
    <property type="entry name" value="Ig-like_fold"/>
</dbReference>
<protein>
    <submittedName>
        <fullName evidence="3">PKD domain-containing protein</fullName>
    </submittedName>
</protein>
<evidence type="ECO:0000313" key="3">
    <source>
        <dbReference type="EMBL" id="MFD2519237.1"/>
    </source>
</evidence>
<keyword evidence="1" id="KW-0732">Signal</keyword>
<name>A0ABW5J265_9FLAO</name>
<proteinExistence type="predicted"/>